<dbReference type="InParanoid" id="A0A0C3GM77"/>
<dbReference type="Proteomes" id="UP000054166">
    <property type="component" value="Unassembled WGS sequence"/>
</dbReference>
<name>A0A0C3GM77_PILCF</name>
<dbReference type="EMBL" id="KN832971">
    <property type="protein sequence ID" value="KIM91606.1"/>
    <property type="molecule type" value="Genomic_DNA"/>
</dbReference>
<sequence>MHVTDYRYVCGPISTIVSAVVNAMGILASVVCSGVDGNVNRRWNARRAITAVGKVHLSLREQLKHISHLDMFHLHRIGLSQSHGLFTSFKKTVFTIFQIRLCRTLNKLPRCNAYSISISPGKRSPENTSNLISFLSLGRQITKIRR</sequence>
<evidence type="ECO:0000313" key="2">
    <source>
        <dbReference type="Proteomes" id="UP000054166"/>
    </source>
</evidence>
<reference evidence="2" key="2">
    <citation type="submission" date="2015-01" db="EMBL/GenBank/DDBJ databases">
        <title>Evolutionary Origins and Diversification of the Mycorrhizal Mutualists.</title>
        <authorList>
            <consortium name="DOE Joint Genome Institute"/>
            <consortium name="Mycorrhizal Genomics Consortium"/>
            <person name="Kohler A."/>
            <person name="Kuo A."/>
            <person name="Nagy L.G."/>
            <person name="Floudas D."/>
            <person name="Copeland A."/>
            <person name="Barry K.W."/>
            <person name="Cichocki N."/>
            <person name="Veneault-Fourrey C."/>
            <person name="LaButti K."/>
            <person name="Lindquist E.A."/>
            <person name="Lipzen A."/>
            <person name="Lundell T."/>
            <person name="Morin E."/>
            <person name="Murat C."/>
            <person name="Riley R."/>
            <person name="Ohm R."/>
            <person name="Sun H."/>
            <person name="Tunlid A."/>
            <person name="Henrissat B."/>
            <person name="Grigoriev I.V."/>
            <person name="Hibbett D.S."/>
            <person name="Martin F."/>
        </authorList>
    </citation>
    <scope>NUCLEOTIDE SEQUENCE [LARGE SCALE GENOMIC DNA]</scope>
    <source>
        <strain evidence="2">F 1598</strain>
    </source>
</reference>
<organism evidence="1 2">
    <name type="scientific">Piloderma croceum (strain F 1598)</name>
    <dbReference type="NCBI Taxonomy" id="765440"/>
    <lineage>
        <taxon>Eukaryota</taxon>
        <taxon>Fungi</taxon>
        <taxon>Dikarya</taxon>
        <taxon>Basidiomycota</taxon>
        <taxon>Agaricomycotina</taxon>
        <taxon>Agaricomycetes</taxon>
        <taxon>Agaricomycetidae</taxon>
        <taxon>Atheliales</taxon>
        <taxon>Atheliaceae</taxon>
        <taxon>Piloderma</taxon>
    </lineage>
</organism>
<dbReference type="AlphaFoldDB" id="A0A0C3GM77"/>
<proteinExistence type="predicted"/>
<keyword evidence="2" id="KW-1185">Reference proteome</keyword>
<reference evidence="1 2" key="1">
    <citation type="submission" date="2014-04" db="EMBL/GenBank/DDBJ databases">
        <authorList>
            <consortium name="DOE Joint Genome Institute"/>
            <person name="Kuo A."/>
            <person name="Tarkka M."/>
            <person name="Buscot F."/>
            <person name="Kohler A."/>
            <person name="Nagy L.G."/>
            <person name="Floudas D."/>
            <person name="Copeland A."/>
            <person name="Barry K.W."/>
            <person name="Cichocki N."/>
            <person name="Veneault-Fourrey C."/>
            <person name="LaButti K."/>
            <person name="Lindquist E.A."/>
            <person name="Lipzen A."/>
            <person name="Lundell T."/>
            <person name="Morin E."/>
            <person name="Murat C."/>
            <person name="Sun H."/>
            <person name="Tunlid A."/>
            <person name="Henrissat B."/>
            <person name="Grigoriev I.V."/>
            <person name="Hibbett D.S."/>
            <person name="Martin F."/>
            <person name="Nordberg H.P."/>
            <person name="Cantor M.N."/>
            <person name="Hua S.X."/>
        </authorList>
    </citation>
    <scope>NUCLEOTIDE SEQUENCE [LARGE SCALE GENOMIC DNA]</scope>
    <source>
        <strain evidence="1 2">F 1598</strain>
    </source>
</reference>
<dbReference type="HOGENOM" id="CLU_1778174_0_0_1"/>
<gene>
    <name evidence="1" type="ORF">PILCRDRAFT_134411</name>
</gene>
<accession>A0A0C3GM77</accession>
<evidence type="ECO:0000313" key="1">
    <source>
        <dbReference type="EMBL" id="KIM91606.1"/>
    </source>
</evidence>
<protein>
    <submittedName>
        <fullName evidence="1">Uncharacterized protein</fullName>
    </submittedName>
</protein>